<evidence type="ECO:0000313" key="5">
    <source>
        <dbReference type="EMBL" id="GKX57118.1"/>
    </source>
</evidence>
<proteinExistence type="predicted"/>
<keyword evidence="2" id="KW-0472">Membrane</keyword>
<feature type="domain" description="DUF1266" evidence="4">
    <location>
        <begin position="179"/>
        <end position="354"/>
    </location>
</feature>
<feature type="region of interest" description="Disordered" evidence="1">
    <location>
        <begin position="44"/>
        <end position="82"/>
    </location>
</feature>
<keyword evidence="3" id="KW-0732">Signal</keyword>
<evidence type="ECO:0000256" key="3">
    <source>
        <dbReference type="SAM" id="SignalP"/>
    </source>
</evidence>
<comment type="caution">
    <text evidence="5">The sequence shown here is derived from an EMBL/GenBank/DDBJ whole genome shotgun (WGS) entry which is preliminary data.</text>
</comment>
<evidence type="ECO:0000313" key="6">
    <source>
        <dbReference type="Proteomes" id="UP001058124"/>
    </source>
</evidence>
<evidence type="ECO:0000259" key="4">
    <source>
        <dbReference type="Pfam" id="PF06889"/>
    </source>
</evidence>
<organism evidence="5 6">
    <name type="scientific">Leminorella grimontii</name>
    <dbReference type="NCBI Taxonomy" id="82981"/>
    <lineage>
        <taxon>Bacteria</taxon>
        <taxon>Pseudomonadati</taxon>
        <taxon>Pseudomonadota</taxon>
        <taxon>Gammaproteobacteria</taxon>
        <taxon>Enterobacterales</taxon>
        <taxon>Budviciaceae</taxon>
        <taxon>Leminorella</taxon>
    </lineage>
</organism>
<dbReference type="EMBL" id="BRLH01000011">
    <property type="protein sequence ID" value="GKX57118.1"/>
    <property type="molecule type" value="Genomic_DNA"/>
</dbReference>
<evidence type="ECO:0000256" key="2">
    <source>
        <dbReference type="SAM" id="Phobius"/>
    </source>
</evidence>
<reference evidence="5" key="1">
    <citation type="submission" date="2022-06" db="EMBL/GenBank/DDBJ databases">
        <title>Draft genome sequences of Leminorella grimontii str. JCM5902.</title>
        <authorList>
            <person name="Wakabayashi Y."/>
            <person name="Kojima K."/>
        </authorList>
    </citation>
    <scope>NUCLEOTIDE SEQUENCE</scope>
    <source>
        <strain evidence="5">JCM 5902</strain>
    </source>
</reference>
<dbReference type="PROSITE" id="PS51257">
    <property type="entry name" value="PROKAR_LIPOPROTEIN"/>
    <property type="match status" value="1"/>
</dbReference>
<dbReference type="InterPro" id="IPR009677">
    <property type="entry name" value="DUF1266"/>
</dbReference>
<dbReference type="Proteomes" id="UP001058124">
    <property type="component" value="Unassembled WGS sequence"/>
</dbReference>
<protein>
    <recommendedName>
        <fullName evidence="4">DUF1266 domain-containing protein</fullName>
    </recommendedName>
</protein>
<feature type="signal peptide" evidence="3">
    <location>
        <begin position="1"/>
        <end position="23"/>
    </location>
</feature>
<sequence>MNRFSPFKSILLLVSLLFFTACDDGKKADDARKAAQRERWAAVQRAANPGRAAPTSRQPTASTGTQIDSARHNPASQPASSKSSMWMTIGKYALYTIGALFALVLAFILWIGYGVIFGGYGRFNKACKDASLQEIPSAERWAMAVGAPYAIVGDYHWARLVVDSDPEEAERERKNTVESLANMWGIYDRETLFERLLDLLQTGHRTVYEEQIKSDSKMSAEKFVASSRQLEQYAKSSSDAKERLWQLRVARKNRRNVRQLDFCAWDMVRFVMLCNSGAQVGYISEREMVDFSMLAAARVQKHYRSWREVAQQFLLARWYWKATDRRHMISHCLFKRALKRLLKQSDSPWRTLPWDTLLPTGAEATFAEACRVAVDDVRYVSQRDVEVSGAKDKTHY</sequence>
<evidence type="ECO:0000256" key="1">
    <source>
        <dbReference type="SAM" id="MobiDB-lite"/>
    </source>
</evidence>
<keyword evidence="6" id="KW-1185">Reference proteome</keyword>
<feature type="transmembrane region" description="Helical" evidence="2">
    <location>
        <begin position="92"/>
        <end position="116"/>
    </location>
</feature>
<dbReference type="RefSeq" id="WP_051155758.1">
    <property type="nucleotide sequence ID" value="NZ_BRLH01000011.1"/>
</dbReference>
<dbReference type="AlphaFoldDB" id="A0AAV5N4S8"/>
<feature type="compositionally biased region" description="Polar residues" evidence="1">
    <location>
        <begin position="55"/>
        <end position="82"/>
    </location>
</feature>
<dbReference type="Pfam" id="PF06889">
    <property type="entry name" value="DUF1266"/>
    <property type="match status" value="1"/>
</dbReference>
<feature type="chain" id="PRO_5043394528" description="DUF1266 domain-containing protein" evidence="3">
    <location>
        <begin position="24"/>
        <end position="396"/>
    </location>
</feature>
<gene>
    <name evidence="5" type="ORF">SOASR030_32300</name>
</gene>
<name>A0AAV5N4S8_9GAMM</name>
<keyword evidence="2" id="KW-0812">Transmembrane</keyword>
<keyword evidence="2" id="KW-1133">Transmembrane helix</keyword>
<accession>A0AAV5N4S8</accession>